<dbReference type="InterPro" id="IPR005754">
    <property type="entry name" value="Sortase"/>
</dbReference>
<proteinExistence type="predicted"/>
<dbReference type="GO" id="GO:0016787">
    <property type="term" value="F:hydrolase activity"/>
    <property type="evidence" value="ECO:0007669"/>
    <property type="project" value="UniProtKB-KW"/>
</dbReference>
<accession>A0A2W5QS98</accession>
<organism evidence="2 3">
    <name type="scientific">Novosphingobium pentaromativorans</name>
    <dbReference type="NCBI Taxonomy" id="205844"/>
    <lineage>
        <taxon>Bacteria</taxon>
        <taxon>Pseudomonadati</taxon>
        <taxon>Pseudomonadota</taxon>
        <taxon>Alphaproteobacteria</taxon>
        <taxon>Sphingomonadales</taxon>
        <taxon>Sphingomonadaceae</taxon>
        <taxon>Novosphingobium</taxon>
    </lineage>
</organism>
<dbReference type="EMBL" id="QFPX01000009">
    <property type="protein sequence ID" value="PZQ54290.1"/>
    <property type="molecule type" value="Genomic_DNA"/>
</dbReference>
<name>A0A2W5QS98_9SPHN</name>
<dbReference type="InterPro" id="IPR041999">
    <property type="entry name" value="Sortase_D_1"/>
</dbReference>
<evidence type="ECO:0000256" key="1">
    <source>
        <dbReference type="ARBA" id="ARBA00022801"/>
    </source>
</evidence>
<keyword evidence="1" id="KW-0378">Hydrolase</keyword>
<reference evidence="2 3" key="1">
    <citation type="submission" date="2017-08" db="EMBL/GenBank/DDBJ databases">
        <title>Infants hospitalized years apart are colonized by the same room-sourced microbial strains.</title>
        <authorList>
            <person name="Brooks B."/>
            <person name="Olm M.R."/>
            <person name="Firek B.A."/>
            <person name="Baker R."/>
            <person name="Thomas B.C."/>
            <person name="Morowitz M.J."/>
            <person name="Banfield J.F."/>
        </authorList>
    </citation>
    <scope>NUCLEOTIDE SEQUENCE [LARGE SCALE GENOMIC DNA]</scope>
    <source>
        <strain evidence="2">S2_005_002_R2_33</strain>
    </source>
</reference>
<evidence type="ECO:0000313" key="2">
    <source>
        <dbReference type="EMBL" id="PZQ54290.1"/>
    </source>
</evidence>
<dbReference type="Proteomes" id="UP000249082">
    <property type="component" value="Unassembled WGS sequence"/>
</dbReference>
<dbReference type="NCBIfam" id="TIGR03784">
    <property type="entry name" value="marine_sortase"/>
    <property type="match status" value="1"/>
</dbReference>
<comment type="caution">
    <text evidence="2">The sequence shown here is derived from an EMBL/GenBank/DDBJ whole genome shotgun (WGS) entry which is preliminary data.</text>
</comment>
<gene>
    <name evidence="2" type="ORF">DI555_12710</name>
</gene>
<dbReference type="Gene3D" id="2.40.260.10">
    <property type="entry name" value="Sortase"/>
    <property type="match status" value="1"/>
</dbReference>
<dbReference type="AlphaFoldDB" id="A0A2W5QS98"/>
<dbReference type="SUPFAM" id="SSF63817">
    <property type="entry name" value="Sortase"/>
    <property type="match status" value="1"/>
</dbReference>
<dbReference type="InterPro" id="IPR022445">
    <property type="entry name" value="Sortase_proteobact_type"/>
</dbReference>
<evidence type="ECO:0000313" key="3">
    <source>
        <dbReference type="Proteomes" id="UP000249082"/>
    </source>
</evidence>
<sequence>MNAAVLRVPGRIGKAARGHGLAALLLLALCLFGVVEVGRGLYIPAKAAVAQVLLDRAFERSRIDHAPHKPWAWADMTPVARLSVPALGVSRIVLDSGSGQALAFGPTLLPGGAALGQAGTAVVAAHRDTHFRFLRDLKKGDVIFAQTREGVERRYRVTGAEVVRWDGYGVADAPIGERLDLVTCYPFDAVRSGPWRYVVHAQAVTQ</sequence>
<protein>
    <submittedName>
        <fullName evidence="2">Class GN sortase</fullName>
    </submittedName>
</protein>
<dbReference type="CDD" id="cd05828">
    <property type="entry name" value="Sortase_D_1"/>
    <property type="match status" value="1"/>
</dbReference>
<dbReference type="Pfam" id="PF04203">
    <property type="entry name" value="Sortase"/>
    <property type="match status" value="1"/>
</dbReference>
<dbReference type="InterPro" id="IPR023365">
    <property type="entry name" value="Sortase_dom-sf"/>
</dbReference>